<dbReference type="InterPro" id="IPR019734">
    <property type="entry name" value="TPR_rpt"/>
</dbReference>
<gene>
    <name evidence="1" type="ORF">METZ01_LOCUS84749</name>
</gene>
<name>A0A381UUS5_9ZZZZ</name>
<reference evidence="1" key="1">
    <citation type="submission" date="2018-05" db="EMBL/GenBank/DDBJ databases">
        <authorList>
            <person name="Lanie J.A."/>
            <person name="Ng W.-L."/>
            <person name="Kazmierczak K.M."/>
            <person name="Andrzejewski T.M."/>
            <person name="Davidsen T.M."/>
            <person name="Wayne K.J."/>
            <person name="Tettelin H."/>
            <person name="Glass J.I."/>
            <person name="Rusch D."/>
            <person name="Podicherti R."/>
            <person name="Tsui H.-C.T."/>
            <person name="Winkler M.E."/>
        </authorList>
    </citation>
    <scope>NUCLEOTIDE SEQUENCE</scope>
</reference>
<dbReference type="AlphaFoldDB" id="A0A381UUS5"/>
<organism evidence="1">
    <name type="scientific">marine metagenome</name>
    <dbReference type="NCBI Taxonomy" id="408172"/>
    <lineage>
        <taxon>unclassified sequences</taxon>
        <taxon>metagenomes</taxon>
        <taxon>ecological metagenomes</taxon>
    </lineage>
</organism>
<protein>
    <recommendedName>
        <fullName evidence="2">Outer membrane lipoprotein BamD-like domain-containing protein</fullName>
    </recommendedName>
</protein>
<dbReference type="Pfam" id="PF13174">
    <property type="entry name" value="TPR_6"/>
    <property type="match status" value="2"/>
</dbReference>
<dbReference type="Gene3D" id="1.25.40.10">
    <property type="entry name" value="Tetratricopeptide repeat domain"/>
    <property type="match status" value="4"/>
</dbReference>
<evidence type="ECO:0008006" key="2">
    <source>
        <dbReference type="Google" id="ProtNLM"/>
    </source>
</evidence>
<dbReference type="InterPro" id="IPR011990">
    <property type="entry name" value="TPR-like_helical_dom_sf"/>
</dbReference>
<dbReference type="PROSITE" id="PS50005">
    <property type="entry name" value="TPR"/>
    <property type="match status" value="1"/>
</dbReference>
<dbReference type="SUPFAM" id="SSF48452">
    <property type="entry name" value="TPR-like"/>
    <property type="match status" value="2"/>
</dbReference>
<proteinExistence type="predicted"/>
<feature type="non-terminal residue" evidence="1">
    <location>
        <position position="1"/>
    </location>
</feature>
<sequence length="485" mass="55569">ETLYFISELEEDDQFGRKQSLRSLAHTMASEIYQFYGEIDSALTHLEKSADYAENRLDRMNAHYSIAIRAYEEGRLNIALENYRKVISSHPNPKRVEASHLQIVRIYRETKMWTEASEEIEELTTNEKFSNIKSDLSLELAKLYEMQGRDDEARKRYEVITEDFPKTAASAESYFALGTAALDEDQDYPLARKYFDNVEREFRESIYAPSARVRVQEIDDLLSVVEAIEKVEVSLFGHGETKQETEKTPISVDSLLIVDLEFSVKGEEKIENIINESQDDIIDTTKLYQELSQLLYSAGELQAFRFGDMEEGMNYFVKIVNDLPSTNRTAQALYSLSYLYDIAGDSVRALDLRNRLMKDYSDSEYAMEIARSQSMILADAPAELMVQSEALTDGDPEKAIELYESVLKQYPNTRYAPVVLLSMAHIYDRSLNDLDHALEVYERIASDYEKSEQAKFAGGRIALLNKIKESVVDTSSSNDSEKNDR</sequence>
<evidence type="ECO:0000313" key="1">
    <source>
        <dbReference type="EMBL" id="SVA31895.1"/>
    </source>
</evidence>
<dbReference type="EMBL" id="UINC01007185">
    <property type="protein sequence ID" value="SVA31895.1"/>
    <property type="molecule type" value="Genomic_DNA"/>
</dbReference>
<accession>A0A381UUS5</accession>